<evidence type="ECO:0000313" key="2">
    <source>
        <dbReference type="EMBL" id="MBK1629477.1"/>
    </source>
</evidence>
<accession>A0ABS1CC57</accession>
<reference evidence="2 3" key="1">
    <citation type="journal article" date="2020" name="Microorganisms">
        <title>Osmotic Adaptation and Compatible Solute Biosynthesis of Phototrophic Bacteria as Revealed from Genome Analyses.</title>
        <authorList>
            <person name="Imhoff J.F."/>
            <person name="Rahn T."/>
            <person name="Kunzel S."/>
            <person name="Keller A."/>
            <person name="Neulinger S.C."/>
        </authorList>
    </citation>
    <scope>NUCLEOTIDE SEQUENCE [LARGE SCALE GENOMIC DNA]</scope>
    <source>
        <strain evidence="2 3">DSM 6210</strain>
    </source>
</reference>
<comment type="caution">
    <text evidence="2">The sequence shown here is derived from an EMBL/GenBank/DDBJ whole genome shotgun (WGS) entry which is preliminary data.</text>
</comment>
<dbReference type="PANTHER" id="PTHR33993">
    <property type="entry name" value="GLYOXALASE-RELATED"/>
    <property type="match status" value="1"/>
</dbReference>
<dbReference type="InterPro" id="IPR052164">
    <property type="entry name" value="Anthracycline_SecMetBiosynth"/>
</dbReference>
<gene>
    <name evidence="2" type="ORF">CKO31_01730</name>
</gene>
<keyword evidence="3" id="KW-1185">Reference proteome</keyword>
<feature type="domain" description="VOC" evidence="1">
    <location>
        <begin position="57"/>
        <end position="174"/>
    </location>
</feature>
<dbReference type="InterPro" id="IPR041581">
    <property type="entry name" value="Glyoxalase_6"/>
</dbReference>
<protein>
    <recommendedName>
        <fullName evidence="1">VOC domain-containing protein</fullName>
    </recommendedName>
</protein>
<proteinExistence type="predicted"/>
<dbReference type="Pfam" id="PF18029">
    <property type="entry name" value="Glyoxalase_6"/>
    <property type="match status" value="1"/>
</dbReference>
<dbReference type="InterPro" id="IPR029068">
    <property type="entry name" value="Glyas_Bleomycin-R_OHBP_Dase"/>
</dbReference>
<dbReference type="PROSITE" id="PS51819">
    <property type="entry name" value="VOC"/>
    <property type="match status" value="1"/>
</dbReference>
<dbReference type="EMBL" id="NRRV01000002">
    <property type="protein sequence ID" value="MBK1629477.1"/>
    <property type="molecule type" value="Genomic_DNA"/>
</dbReference>
<dbReference type="PROSITE" id="PS51257">
    <property type="entry name" value="PROKAR_LIPOPROTEIN"/>
    <property type="match status" value="1"/>
</dbReference>
<dbReference type="InterPro" id="IPR037523">
    <property type="entry name" value="VOC_core"/>
</dbReference>
<dbReference type="RefSeq" id="WP_200233454.1">
    <property type="nucleotide sequence ID" value="NZ_NRRV01000002.1"/>
</dbReference>
<dbReference type="SUPFAM" id="SSF54593">
    <property type="entry name" value="Glyoxalase/Bleomycin resistance protein/Dihydroxybiphenyl dioxygenase"/>
    <property type="match status" value="2"/>
</dbReference>
<dbReference type="Proteomes" id="UP000748752">
    <property type="component" value="Unassembled WGS sequence"/>
</dbReference>
<organism evidence="2 3">
    <name type="scientific">Thiohalocapsa halophila</name>
    <dbReference type="NCBI Taxonomy" id="69359"/>
    <lineage>
        <taxon>Bacteria</taxon>
        <taxon>Pseudomonadati</taxon>
        <taxon>Pseudomonadota</taxon>
        <taxon>Gammaproteobacteria</taxon>
        <taxon>Chromatiales</taxon>
        <taxon>Chromatiaceae</taxon>
        <taxon>Thiohalocapsa</taxon>
    </lineage>
</organism>
<dbReference type="Gene3D" id="3.10.180.10">
    <property type="entry name" value="2,3-Dihydroxybiphenyl 1,2-Dioxygenase, domain 1"/>
    <property type="match status" value="2"/>
</dbReference>
<evidence type="ECO:0000259" key="1">
    <source>
        <dbReference type="PROSITE" id="PS51819"/>
    </source>
</evidence>
<dbReference type="PANTHER" id="PTHR33993:SF14">
    <property type="entry name" value="GB|AAF24581.1"/>
    <property type="match status" value="1"/>
</dbReference>
<sequence length="311" mass="32577">MSTPKPSPWRGFAALLAAALLGSTTLGGLLGLAGCAAVDPARFPPIDGAGADRLPGKVVWHDLLTEDPAAAKRFYGDLFGWTFRPVDLGAGQTYTVIEHAGRGIGGLVDARGFNADVNVSRWIPVLSVADMDAAMASLRAAGGTVFQAPVDIPQRGQVAVAADPKGAVLTLLEARTGDPADHRPEDGDWLWNEIWSSSPAATVAFYQQLIPAYQAGTAGEGGYRYLSSQGQPRLGVRPKPIDGIKDTWMAYVRVADPTAVAAAAAGLGGRVLLEPRENPLGGQVAMLNDPTGAGFLVQSWDPAWTRQTAAR</sequence>
<name>A0ABS1CC57_9GAMM</name>
<evidence type="ECO:0000313" key="3">
    <source>
        <dbReference type="Proteomes" id="UP000748752"/>
    </source>
</evidence>
<dbReference type="CDD" id="cd07247">
    <property type="entry name" value="SgaA_N_like"/>
    <property type="match status" value="1"/>
</dbReference>